<feature type="compositionally biased region" description="Basic and acidic residues" evidence="2">
    <location>
        <begin position="519"/>
        <end position="529"/>
    </location>
</feature>
<feature type="coiled-coil region" evidence="1">
    <location>
        <begin position="618"/>
        <end position="645"/>
    </location>
</feature>
<evidence type="ECO:0000313" key="5">
    <source>
        <dbReference type="Proteomes" id="UP000242525"/>
    </source>
</evidence>
<organism evidence="4 5">
    <name type="scientific">Geotrichum candidum</name>
    <name type="common">Oospora lactis</name>
    <name type="synonym">Dipodascus geotrichum</name>
    <dbReference type="NCBI Taxonomy" id="1173061"/>
    <lineage>
        <taxon>Eukaryota</taxon>
        <taxon>Fungi</taxon>
        <taxon>Dikarya</taxon>
        <taxon>Ascomycota</taxon>
        <taxon>Saccharomycotina</taxon>
        <taxon>Dipodascomycetes</taxon>
        <taxon>Dipodascales</taxon>
        <taxon>Dipodascaceae</taxon>
        <taxon>Geotrichum</taxon>
    </lineage>
</organism>
<proteinExistence type="predicted"/>
<feature type="compositionally biased region" description="Basic and acidic residues" evidence="2">
    <location>
        <begin position="710"/>
        <end position="719"/>
    </location>
</feature>
<keyword evidence="3" id="KW-1133">Transmembrane helix</keyword>
<evidence type="ECO:0000256" key="3">
    <source>
        <dbReference type="SAM" id="Phobius"/>
    </source>
</evidence>
<feature type="compositionally biased region" description="Polar residues" evidence="2">
    <location>
        <begin position="459"/>
        <end position="478"/>
    </location>
</feature>
<reference evidence="4" key="1">
    <citation type="submission" date="2014-03" db="EMBL/GenBank/DDBJ databases">
        <authorList>
            <person name="Casaregola S."/>
        </authorList>
    </citation>
    <scope>NUCLEOTIDE SEQUENCE [LARGE SCALE GENOMIC DNA]</scope>
    <source>
        <strain evidence="4">CLIB 918</strain>
    </source>
</reference>
<feature type="compositionally biased region" description="Polar residues" evidence="2">
    <location>
        <begin position="235"/>
        <end position="251"/>
    </location>
</feature>
<feature type="compositionally biased region" description="Polar residues" evidence="2">
    <location>
        <begin position="322"/>
        <end position="340"/>
    </location>
</feature>
<gene>
    <name evidence="4" type="ORF">BN980_GECA02s05939g</name>
</gene>
<feature type="region of interest" description="Disordered" evidence="2">
    <location>
        <begin position="707"/>
        <end position="767"/>
    </location>
</feature>
<accession>A0A0J9X5T9</accession>
<dbReference type="EMBL" id="CCBN010000002">
    <property type="protein sequence ID" value="CDO52106.1"/>
    <property type="molecule type" value="Genomic_DNA"/>
</dbReference>
<keyword evidence="3" id="KW-0472">Membrane</keyword>
<feature type="region of interest" description="Disordered" evidence="2">
    <location>
        <begin position="450"/>
        <end position="478"/>
    </location>
</feature>
<sequence length="852" mass="95980">MRRRVYSNIVCRTRYHSSTKDEWVRLADDMNNVVTQRNTASESHTSTRSSSSCSNNSTGSQKSFILSVDECITPPGQTGHSFFIQSEAGSNIVKSEIDQLLDKLEQEKYLQEIDDKNTSNCPHFLDLDRKGVECHMEPLMLPPFQSKIMFPESENFVSTTAMPEKGSTCMLQEKSIKPSNIVCLPFKSPEKPSFSFLFVNSPTSNDILNTNAESIFTSPYLELSSKSTTRRSSSLPQSKSTSRLTAHSPQTYSSNSYALKESFGFNKSATHPSNLNNIDKVISLAVPNPAVNANNFRPNLGRVSTASDLDELLLQHKHQNPTRETAFNSDTDSYKNQRQQSYDHLRVSPNYQEHNGRTSRRSASEKLTSAITAKMVLDTSTRPQSINRPRMSLSGANSPVIHSQEFGGSDIPYKKTTALPQVSYNPSNRPATMIPSMARRSSANLRGMAASDAARRRSWNFTPSPSSSQYSRLNGRSLNPSLSIESNMPHYQNPTVVSQLRDIRNQPVVESPALNGRRSPPERFRRRDSSGSLMLYNKNALFEPEESPVLETSEAPSHYSHIRTQSSLSNRDRVDAFLKEQQLAEYEDAETNFFSVDPSKYVRRIHSMEDDLHPGMNIKTLFAEIENVKKMLVELQERVTQQEIEVKMRPIRPIPMIVKKIAEEPIEETKAEENPAVQTVDAKKELTNQEIQDHITKLSERLEQMFQKSQMKEEEKIEEVIQQNEEQESSSSGEEPTIISEGLRKRVKNKETPDSDTNSTSSVTDTRAINGGAIEEINEIAQVASLSTSITDAAIVAPSFATTLEHQSFFEKTSVHFFIVAISFFVVILIAYLLATFYLFMVEYTERTITPF</sequence>
<protein>
    <submittedName>
        <fullName evidence="4">Uncharacterized protein</fullName>
    </submittedName>
</protein>
<feature type="region of interest" description="Disordered" evidence="2">
    <location>
        <begin position="317"/>
        <end position="365"/>
    </location>
</feature>
<feature type="compositionally biased region" description="Low complexity" evidence="2">
    <location>
        <begin position="755"/>
        <end position="767"/>
    </location>
</feature>
<feature type="region of interest" description="Disordered" evidence="2">
    <location>
        <begin position="227"/>
        <end position="251"/>
    </location>
</feature>
<evidence type="ECO:0000256" key="2">
    <source>
        <dbReference type="SAM" id="MobiDB-lite"/>
    </source>
</evidence>
<feature type="region of interest" description="Disordered" evidence="2">
    <location>
        <begin position="507"/>
        <end position="530"/>
    </location>
</feature>
<evidence type="ECO:0000313" key="4">
    <source>
        <dbReference type="EMBL" id="CDO52106.1"/>
    </source>
</evidence>
<dbReference type="AlphaFoldDB" id="A0A0J9X5T9"/>
<keyword evidence="5" id="KW-1185">Reference proteome</keyword>
<feature type="compositionally biased region" description="Low complexity" evidence="2">
    <location>
        <begin position="39"/>
        <end position="58"/>
    </location>
</feature>
<dbReference type="Proteomes" id="UP000242525">
    <property type="component" value="Unassembled WGS sequence"/>
</dbReference>
<feature type="region of interest" description="Disordered" evidence="2">
    <location>
        <begin position="545"/>
        <end position="566"/>
    </location>
</feature>
<name>A0A0J9X5T9_GEOCN</name>
<comment type="caution">
    <text evidence="4">The sequence shown here is derived from an EMBL/GenBank/DDBJ whole genome shotgun (WGS) entry which is preliminary data.</text>
</comment>
<keyword evidence="3" id="KW-0812">Transmembrane</keyword>
<feature type="region of interest" description="Disordered" evidence="2">
    <location>
        <begin position="37"/>
        <end position="58"/>
    </location>
</feature>
<feature type="compositionally biased region" description="Low complexity" evidence="2">
    <location>
        <begin position="720"/>
        <end position="735"/>
    </location>
</feature>
<evidence type="ECO:0000256" key="1">
    <source>
        <dbReference type="SAM" id="Coils"/>
    </source>
</evidence>
<feature type="transmembrane region" description="Helical" evidence="3">
    <location>
        <begin position="817"/>
        <end position="840"/>
    </location>
</feature>
<keyword evidence="1" id="KW-0175">Coiled coil</keyword>